<dbReference type="RefSeq" id="WP_279992264.1">
    <property type="nucleotide sequence ID" value="NZ_JAOBZK010000078.1"/>
</dbReference>
<dbReference type="InterPro" id="IPR037294">
    <property type="entry name" value="ABC_BtuC-like"/>
</dbReference>
<feature type="transmembrane region" description="Helical" evidence="7">
    <location>
        <begin position="25"/>
        <end position="44"/>
    </location>
</feature>
<evidence type="ECO:0000313" key="8">
    <source>
        <dbReference type="EMBL" id="MDH1181883.1"/>
    </source>
</evidence>
<gene>
    <name evidence="8" type="ORF">N5C72_27730</name>
</gene>
<evidence type="ECO:0000256" key="5">
    <source>
        <dbReference type="ARBA" id="ARBA00023136"/>
    </source>
</evidence>
<feature type="transmembrane region" description="Helical" evidence="7">
    <location>
        <begin position="157"/>
        <end position="176"/>
    </location>
</feature>
<feature type="transmembrane region" description="Helical" evidence="7">
    <location>
        <begin position="216"/>
        <end position="236"/>
    </location>
</feature>
<keyword evidence="4 7" id="KW-1133">Transmembrane helix</keyword>
<dbReference type="Proteomes" id="UP001158644">
    <property type="component" value="Unassembled WGS sequence"/>
</dbReference>
<dbReference type="PANTHER" id="PTHR30477">
    <property type="entry name" value="ABC-TRANSPORTER METAL-BINDING PROTEIN"/>
    <property type="match status" value="1"/>
</dbReference>
<dbReference type="Pfam" id="PF00950">
    <property type="entry name" value="ABC-3"/>
    <property type="match status" value="1"/>
</dbReference>
<dbReference type="Gene3D" id="1.10.3470.10">
    <property type="entry name" value="ABC transporter involved in vitamin B12 uptake, BtuC"/>
    <property type="match status" value="1"/>
</dbReference>
<feature type="transmembrane region" description="Helical" evidence="7">
    <location>
        <begin position="56"/>
        <end position="77"/>
    </location>
</feature>
<protein>
    <submittedName>
        <fullName evidence="8">Metal ABC transporter permease</fullName>
    </submittedName>
</protein>
<evidence type="ECO:0000256" key="2">
    <source>
        <dbReference type="ARBA" id="ARBA00008034"/>
    </source>
</evidence>
<dbReference type="PANTHER" id="PTHR30477:SF18">
    <property type="entry name" value="METAL TRANSPORT SYSTEM MEMBRANE PROTEIN CT_417-RELATED"/>
    <property type="match status" value="1"/>
</dbReference>
<feature type="transmembrane region" description="Helical" evidence="7">
    <location>
        <begin position="269"/>
        <end position="289"/>
    </location>
</feature>
<feature type="transmembrane region" description="Helical" evidence="7">
    <location>
        <begin position="83"/>
        <end position="102"/>
    </location>
</feature>
<comment type="similarity">
    <text evidence="2 6">Belongs to the ABC-3 integral membrane protein family.</text>
</comment>
<evidence type="ECO:0000256" key="7">
    <source>
        <dbReference type="SAM" id="Phobius"/>
    </source>
</evidence>
<proteinExistence type="inferred from homology"/>
<dbReference type="SUPFAM" id="SSF81345">
    <property type="entry name" value="ABC transporter involved in vitamin B12 uptake, BtuC"/>
    <property type="match status" value="1"/>
</dbReference>
<evidence type="ECO:0000256" key="3">
    <source>
        <dbReference type="ARBA" id="ARBA00022692"/>
    </source>
</evidence>
<organism evidence="8 9">
    <name type="scientific">Achromobacter mucicolens</name>
    <dbReference type="NCBI Taxonomy" id="1389922"/>
    <lineage>
        <taxon>Bacteria</taxon>
        <taxon>Pseudomonadati</taxon>
        <taxon>Pseudomonadota</taxon>
        <taxon>Betaproteobacteria</taxon>
        <taxon>Burkholderiales</taxon>
        <taxon>Alcaligenaceae</taxon>
        <taxon>Achromobacter</taxon>
    </lineage>
</organism>
<accession>A0ABD4Z3B7</accession>
<keyword evidence="5 7" id="KW-0472">Membrane</keyword>
<feature type="transmembrane region" description="Helical" evidence="7">
    <location>
        <begin position="114"/>
        <end position="137"/>
    </location>
</feature>
<sequence>MNAFFDNLRQLIQRAAESGALPDSLAYGFVINALLAGLIIGPVLGGLGTLVVVKRFAFFSEAVGHAALTGVAIGILLGEPYTGPYGSLFSYCLIFGILLNFLSSRTRLTPDTLIGVFLSVSLALGASLLLVLSGRINIHILENVLFGSVLTVNSNDLSVLTCVAVLALALALPNYNRLMLASFNPQLAAVRGVPVKAMDYLFVILVTLVTVASVKVIGAILVGALLVIPAAAARMLAQSLKGFFTMSVLFAMIATLAGIMLPIELELPVPSGAAIILVAGILFAIAALARSLVPGLKGNAA</sequence>
<comment type="subcellular location">
    <subcellularLocation>
        <location evidence="6">Cell membrane</location>
        <topology evidence="6">Multi-pass membrane protein</topology>
    </subcellularLocation>
    <subcellularLocation>
        <location evidence="1">Membrane</location>
        <topology evidence="1">Multi-pass membrane protein</topology>
    </subcellularLocation>
</comment>
<keyword evidence="3 6" id="KW-0812">Transmembrane</keyword>
<dbReference type="EMBL" id="JAOBZK010000078">
    <property type="protein sequence ID" value="MDH1181883.1"/>
    <property type="molecule type" value="Genomic_DNA"/>
</dbReference>
<dbReference type="AlphaFoldDB" id="A0ABD4Z3B7"/>
<evidence type="ECO:0000256" key="1">
    <source>
        <dbReference type="ARBA" id="ARBA00004141"/>
    </source>
</evidence>
<dbReference type="GO" id="GO:0005886">
    <property type="term" value="C:plasma membrane"/>
    <property type="evidence" value="ECO:0007669"/>
    <property type="project" value="UniProtKB-SubCell"/>
</dbReference>
<dbReference type="InterPro" id="IPR001626">
    <property type="entry name" value="ABC_TroCD"/>
</dbReference>
<feature type="transmembrane region" description="Helical" evidence="7">
    <location>
        <begin position="243"/>
        <end position="263"/>
    </location>
</feature>
<evidence type="ECO:0000313" key="9">
    <source>
        <dbReference type="Proteomes" id="UP001158644"/>
    </source>
</evidence>
<evidence type="ECO:0000256" key="4">
    <source>
        <dbReference type="ARBA" id="ARBA00022989"/>
    </source>
</evidence>
<reference evidence="8 9" key="1">
    <citation type="submission" date="2022-09" db="EMBL/GenBank/DDBJ databases">
        <title>Intensive care unit water sources are persistently colonized with multi-drug resistant bacteria and are the site of extensive horizontal gene transfer of antibiotic resistance genes.</title>
        <authorList>
            <person name="Diorio-Toth L."/>
        </authorList>
    </citation>
    <scope>NUCLEOTIDE SEQUENCE [LARGE SCALE GENOMIC DNA]</scope>
    <source>
        <strain evidence="8 9">GD03967</strain>
    </source>
</reference>
<keyword evidence="6" id="KW-0813">Transport</keyword>
<evidence type="ECO:0000256" key="6">
    <source>
        <dbReference type="RuleBase" id="RU003943"/>
    </source>
</evidence>
<comment type="caution">
    <text evidence="8">The sequence shown here is derived from an EMBL/GenBank/DDBJ whole genome shotgun (WGS) entry which is preliminary data.</text>
</comment>
<name>A0ABD4Z3B7_9BURK</name>